<evidence type="ECO:0000313" key="5">
    <source>
        <dbReference type="Proteomes" id="UP000325122"/>
    </source>
</evidence>
<evidence type="ECO:0000259" key="3">
    <source>
        <dbReference type="Pfam" id="PF13505"/>
    </source>
</evidence>
<name>A0A5M6ZEW5_9PROT</name>
<dbReference type="Gene3D" id="2.40.160.20">
    <property type="match status" value="1"/>
</dbReference>
<dbReference type="Pfam" id="PF13505">
    <property type="entry name" value="OMP_b-brl"/>
    <property type="match status" value="1"/>
</dbReference>
<feature type="domain" description="Outer membrane protein beta-barrel" evidence="3">
    <location>
        <begin position="8"/>
        <end position="223"/>
    </location>
</feature>
<evidence type="ECO:0000313" key="4">
    <source>
        <dbReference type="EMBL" id="KAA5803306.1"/>
    </source>
</evidence>
<dbReference type="Proteomes" id="UP000325122">
    <property type="component" value="Unassembled WGS sequence"/>
</dbReference>
<dbReference type="InterPro" id="IPR011250">
    <property type="entry name" value="OMP/PagP_B-barrel"/>
</dbReference>
<organism evidence="4 5">
    <name type="scientific">Alkalicaulis satelles</name>
    <dbReference type="NCBI Taxonomy" id="2609175"/>
    <lineage>
        <taxon>Bacteria</taxon>
        <taxon>Pseudomonadati</taxon>
        <taxon>Pseudomonadota</taxon>
        <taxon>Alphaproteobacteria</taxon>
        <taxon>Maricaulales</taxon>
        <taxon>Maricaulaceae</taxon>
        <taxon>Alkalicaulis</taxon>
    </lineage>
</organism>
<evidence type="ECO:0000256" key="1">
    <source>
        <dbReference type="ARBA" id="ARBA00022729"/>
    </source>
</evidence>
<dbReference type="EMBL" id="VWOJ01000002">
    <property type="protein sequence ID" value="KAA5803306.1"/>
    <property type="molecule type" value="Genomic_DNA"/>
</dbReference>
<evidence type="ECO:0000256" key="2">
    <source>
        <dbReference type="SAM" id="SignalP"/>
    </source>
</evidence>
<keyword evidence="1 2" id="KW-0732">Signal</keyword>
<dbReference type="AlphaFoldDB" id="A0A5M6ZEW5"/>
<feature type="signal peptide" evidence="2">
    <location>
        <begin position="1"/>
        <end position="23"/>
    </location>
</feature>
<reference evidence="4 5" key="1">
    <citation type="submission" date="2019-09" db="EMBL/GenBank/DDBJ databases">
        <authorList>
            <person name="Kevbrin V."/>
            <person name="Grouzdev D.S."/>
        </authorList>
    </citation>
    <scope>NUCLEOTIDE SEQUENCE [LARGE SCALE GENOMIC DNA]</scope>
    <source>
        <strain evidence="4 5">G-192</strain>
    </source>
</reference>
<protein>
    <submittedName>
        <fullName evidence="4">Porin family protein</fullName>
    </submittedName>
</protein>
<dbReference type="InterPro" id="IPR027385">
    <property type="entry name" value="Beta-barrel_OMP"/>
</dbReference>
<proteinExistence type="predicted"/>
<feature type="chain" id="PRO_5024461859" evidence="2">
    <location>
        <begin position="24"/>
        <end position="236"/>
    </location>
</feature>
<keyword evidence="5" id="KW-1185">Reference proteome</keyword>
<feature type="non-terminal residue" evidence="4">
    <location>
        <position position="236"/>
    </location>
</feature>
<comment type="caution">
    <text evidence="4">The sequence shown here is derived from an EMBL/GenBank/DDBJ whole genome shotgun (WGS) entry which is preliminary data.</text>
</comment>
<sequence>MKKTLMTAAALGLVLGAPSLAAAQEGWYVSGGVGYGAPGSATVSGALGEPTAANGGRISGKSNWRQRVALGYQFDSNWRIEGEFAHRYNDTGAIGNHEDSRSKFHAYSGMVNVLYDFDTASPWRPYVGAGLGWVQSRASLAGWNTGTRPVGSVLPDPRYIETRDSDTALGYQLIAGIGWALTQNLTLDTEYRYFGYSSTSYTPGVNVDALRGHEAWVGLRYLFAAPPPPPPPPPPP</sequence>
<gene>
    <name evidence="4" type="ORF">F1654_05690</name>
</gene>
<dbReference type="SUPFAM" id="SSF56925">
    <property type="entry name" value="OMPA-like"/>
    <property type="match status" value="1"/>
</dbReference>
<accession>A0A5M6ZEW5</accession>